<dbReference type="InterPro" id="IPR011646">
    <property type="entry name" value="KAP_P-loop"/>
</dbReference>
<protein>
    <submittedName>
        <fullName evidence="3">Response regulator</fullName>
    </submittedName>
</protein>
<accession>A0A6G4UE45</accession>
<dbReference type="PROSITE" id="PS50110">
    <property type="entry name" value="RESPONSE_REGULATORY"/>
    <property type="match status" value="1"/>
</dbReference>
<feature type="non-terminal residue" evidence="3">
    <location>
        <position position="1"/>
    </location>
</feature>
<dbReference type="EMBL" id="JAAKZV010000376">
    <property type="protein sequence ID" value="NGN69976.1"/>
    <property type="molecule type" value="Genomic_DNA"/>
</dbReference>
<proteinExistence type="predicted"/>
<dbReference type="Pfam" id="PF07693">
    <property type="entry name" value="KAP_NTPase"/>
    <property type="match status" value="1"/>
</dbReference>
<reference evidence="3 4" key="1">
    <citation type="submission" date="2020-02" db="EMBL/GenBank/DDBJ databases">
        <title>Whole-genome analyses of novel actinobacteria.</title>
        <authorList>
            <person name="Sahin N."/>
        </authorList>
    </citation>
    <scope>NUCLEOTIDE SEQUENCE [LARGE SCALE GENOMIC DNA]</scope>
    <source>
        <strain evidence="3 4">A7024</strain>
    </source>
</reference>
<dbReference type="SUPFAM" id="SSF52540">
    <property type="entry name" value="P-loop containing nucleoside triphosphate hydrolases"/>
    <property type="match status" value="1"/>
</dbReference>
<dbReference type="RefSeq" id="WP_165245379.1">
    <property type="nucleotide sequence ID" value="NZ_JAAKZV010000376.1"/>
</dbReference>
<evidence type="ECO:0000313" key="4">
    <source>
        <dbReference type="Proteomes" id="UP000481583"/>
    </source>
</evidence>
<dbReference type="AlphaFoldDB" id="A0A6G4UE45"/>
<sequence>STGTDTLEGLIKSVLAEFDTRPLARVLHGIEERRPLLMAAWIPARLAVRLATAYFGLPGLVDLLWRTVGSDPRARNDMRETLVKAVDEWRAEQPRLQRTLVVFIDDLDRCPGETVLAVCEALKVYLDIPGLAFVIGCDRAELRLRDGDGPLHGTGFLEKIFQTSFRLPHADPDRVREYARGCAGDAGIAHLLDDELTELLVRRAGRNPRRIKLLVNGFVLEITLNPVWRLQPAAVVFRLLLLQYFYADFYRLLTRPREADDDDGVVAEFDAYRRARQLLPRMPNDWSGELITEAARILEPYEIELDRADTGRTLERLEQQLPVGFRELVADQGFVSLLDDLKAVDDADELFRMLRSEPAVRGEVEAESIASAHASAFDASVSVAVSAGEWDGMRILWVDDHPENNTRELDRLRAAGASVATASTSSEAGAYLGAGGLHLLISDVQRGSSRMAGPDDLAMWREEGSYKGPAVFYTMRVSPALKERARELGALVASTPSELFRAIGLIDDVVRTAPESRPSAARRA</sequence>
<evidence type="ECO:0000259" key="2">
    <source>
        <dbReference type="PROSITE" id="PS50110"/>
    </source>
</evidence>
<name>A0A6G4UE45_9ACTN</name>
<dbReference type="InterPro" id="IPR027417">
    <property type="entry name" value="P-loop_NTPase"/>
</dbReference>
<organism evidence="3 4">
    <name type="scientific">Streptomyces coryli</name>
    <dbReference type="NCBI Taxonomy" id="1128680"/>
    <lineage>
        <taxon>Bacteria</taxon>
        <taxon>Bacillati</taxon>
        <taxon>Actinomycetota</taxon>
        <taxon>Actinomycetes</taxon>
        <taxon>Kitasatosporales</taxon>
        <taxon>Streptomycetaceae</taxon>
        <taxon>Streptomyces</taxon>
    </lineage>
</organism>
<feature type="modified residue" description="4-aspartylphosphate" evidence="1">
    <location>
        <position position="443"/>
    </location>
</feature>
<gene>
    <name evidence="3" type="ORF">G5C51_39570</name>
</gene>
<feature type="domain" description="Response regulatory" evidence="2">
    <location>
        <begin position="394"/>
        <end position="511"/>
    </location>
</feature>
<evidence type="ECO:0000256" key="1">
    <source>
        <dbReference type="PROSITE-ProRule" id="PRU00169"/>
    </source>
</evidence>
<dbReference type="InterPro" id="IPR001789">
    <property type="entry name" value="Sig_transdc_resp-reg_receiver"/>
</dbReference>
<keyword evidence="1" id="KW-0597">Phosphoprotein</keyword>
<keyword evidence="4" id="KW-1185">Reference proteome</keyword>
<dbReference type="InterPro" id="IPR011006">
    <property type="entry name" value="CheY-like_superfamily"/>
</dbReference>
<dbReference type="Proteomes" id="UP000481583">
    <property type="component" value="Unassembled WGS sequence"/>
</dbReference>
<comment type="caution">
    <text evidence="3">The sequence shown here is derived from an EMBL/GenBank/DDBJ whole genome shotgun (WGS) entry which is preliminary data.</text>
</comment>
<dbReference type="SUPFAM" id="SSF52172">
    <property type="entry name" value="CheY-like"/>
    <property type="match status" value="1"/>
</dbReference>
<dbReference type="GO" id="GO:0000160">
    <property type="term" value="P:phosphorelay signal transduction system"/>
    <property type="evidence" value="ECO:0007669"/>
    <property type="project" value="InterPro"/>
</dbReference>
<evidence type="ECO:0000313" key="3">
    <source>
        <dbReference type="EMBL" id="NGN69976.1"/>
    </source>
</evidence>
<dbReference type="Gene3D" id="3.40.50.2300">
    <property type="match status" value="1"/>
</dbReference>
<dbReference type="SMART" id="SM00448">
    <property type="entry name" value="REC"/>
    <property type="match status" value="1"/>
</dbReference>